<dbReference type="GO" id="GO:0004875">
    <property type="term" value="F:complement receptor activity"/>
    <property type="evidence" value="ECO:0007669"/>
    <property type="project" value="TreeGrafter"/>
</dbReference>
<feature type="compositionally biased region" description="Polar residues" evidence="8">
    <location>
        <begin position="27"/>
        <end position="37"/>
    </location>
</feature>
<reference evidence="10 11" key="1">
    <citation type="journal article" date="2020" name="G3 (Bethesda)">
        <title>Draft Genome of the Common Snapping Turtle, Chelydra serpentina, a Model for Phenotypic Plasticity in Reptiles.</title>
        <authorList>
            <person name="Das D."/>
            <person name="Singh S.K."/>
            <person name="Bierstedt J."/>
            <person name="Erickson A."/>
            <person name="Galli G.L.J."/>
            <person name="Crossley D.A. 2nd"/>
            <person name="Rhen T."/>
        </authorList>
    </citation>
    <scope>NUCLEOTIDE SEQUENCE [LARGE SCALE GENOMIC DNA]</scope>
    <source>
        <strain evidence="10">KW</strain>
    </source>
</reference>
<dbReference type="InterPro" id="IPR000276">
    <property type="entry name" value="GPCR_Rhodpsn"/>
</dbReference>
<feature type="region of interest" description="Disordered" evidence="8">
    <location>
        <begin position="1"/>
        <end position="37"/>
    </location>
</feature>
<dbReference type="AlphaFoldDB" id="A0A8T1RX14"/>
<feature type="transmembrane region" description="Helical" evidence="9">
    <location>
        <begin position="146"/>
        <end position="168"/>
    </location>
</feature>
<keyword evidence="5 9" id="KW-0472">Membrane</keyword>
<dbReference type="InterPro" id="IPR000826">
    <property type="entry name" value="Formyl_rcpt-rel"/>
</dbReference>
<dbReference type="GO" id="GO:0007204">
    <property type="term" value="P:positive regulation of cytosolic calcium ion concentration"/>
    <property type="evidence" value="ECO:0007669"/>
    <property type="project" value="TreeGrafter"/>
</dbReference>
<dbReference type="GO" id="GO:0005886">
    <property type="term" value="C:plasma membrane"/>
    <property type="evidence" value="ECO:0007669"/>
    <property type="project" value="TreeGrafter"/>
</dbReference>
<dbReference type="PANTHER" id="PTHR24225">
    <property type="entry name" value="CHEMOTACTIC RECEPTOR"/>
    <property type="match status" value="1"/>
</dbReference>
<dbReference type="Gene3D" id="1.20.1070.10">
    <property type="entry name" value="Rhodopsin 7-helix transmembrane proteins"/>
    <property type="match status" value="2"/>
</dbReference>
<dbReference type="GO" id="GO:0004930">
    <property type="term" value="F:G protein-coupled receptor activity"/>
    <property type="evidence" value="ECO:0007669"/>
    <property type="project" value="UniProtKB-KW"/>
</dbReference>
<evidence type="ECO:0000256" key="3">
    <source>
        <dbReference type="ARBA" id="ARBA00022989"/>
    </source>
</evidence>
<evidence type="ECO:0000313" key="11">
    <source>
        <dbReference type="Proteomes" id="UP000765507"/>
    </source>
</evidence>
<evidence type="ECO:0000256" key="1">
    <source>
        <dbReference type="ARBA" id="ARBA00004141"/>
    </source>
</evidence>
<feature type="non-terminal residue" evidence="10">
    <location>
        <position position="204"/>
    </location>
</feature>
<feature type="transmembrane region" description="Helical" evidence="9">
    <location>
        <begin position="86"/>
        <end position="103"/>
    </location>
</feature>
<accession>A0A8T1RX14</accession>
<evidence type="ECO:0000313" key="10">
    <source>
        <dbReference type="EMBL" id="KAG6921067.1"/>
    </source>
</evidence>
<dbReference type="EMBL" id="JAHGAV010002835">
    <property type="protein sequence ID" value="KAG6921067.1"/>
    <property type="molecule type" value="Genomic_DNA"/>
</dbReference>
<organism evidence="10 11">
    <name type="scientific">Chelydra serpentina</name>
    <name type="common">Snapping turtle</name>
    <name type="synonym">Testudo serpentina</name>
    <dbReference type="NCBI Taxonomy" id="8475"/>
    <lineage>
        <taxon>Eukaryota</taxon>
        <taxon>Metazoa</taxon>
        <taxon>Chordata</taxon>
        <taxon>Craniata</taxon>
        <taxon>Vertebrata</taxon>
        <taxon>Euteleostomi</taxon>
        <taxon>Archelosauria</taxon>
        <taxon>Testudinata</taxon>
        <taxon>Testudines</taxon>
        <taxon>Cryptodira</taxon>
        <taxon>Durocryptodira</taxon>
        <taxon>Americhelydia</taxon>
        <taxon>Chelydroidea</taxon>
        <taxon>Chelydridae</taxon>
        <taxon>Chelydra</taxon>
    </lineage>
</organism>
<evidence type="ECO:0000256" key="5">
    <source>
        <dbReference type="ARBA" id="ARBA00023136"/>
    </source>
</evidence>
<dbReference type="GO" id="GO:0007200">
    <property type="term" value="P:phospholipase C-activating G protein-coupled receptor signaling pathway"/>
    <property type="evidence" value="ECO:0007669"/>
    <property type="project" value="TreeGrafter"/>
</dbReference>
<name>A0A8T1RX14_CHESE</name>
<keyword evidence="2 9" id="KW-0812">Transmembrane</keyword>
<dbReference type="SUPFAM" id="SSF81321">
    <property type="entry name" value="Family A G protein-coupled receptor-like"/>
    <property type="match status" value="2"/>
</dbReference>
<sequence length="204" mass="22133">GENRRPRNPSWERGALAGPRAKAVASPQLSGNATPTVGNASDTSATDILNHISVAVFVVSSLLGLVGNSLVVWVTNFRMRRTVNSIWFLSLALADLLYSLLLYRDYFLCHRPVMEANGSALWLTSPGPSPAKAKSDLSTAMDLVQVVFYTVVCVGGSLGNGLVIWLTARRAGRSVNCVWFLNLALADFIFSVNKRRAVRPLSLE</sequence>
<dbReference type="GO" id="GO:0006954">
    <property type="term" value="P:inflammatory response"/>
    <property type="evidence" value="ECO:0007669"/>
    <property type="project" value="TreeGrafter"/>
</dbReference>
<comment type="subcellular location">
    <subcellularLocation>
        <location evidence="1">Membrane</location>
        <topology evidence="1">Multi-pass membrane protein</topology>
    </subcellularLocation>
</comment>
<proteinExistence type="predicted"/>
<dbReference type="OrthoDB" id="9905908at2759"/>
<evidence type="ECO:0000256" key="7">
    <source>
        <dbReference type="ARBA" id="ARBA00023224"/>
    </source>
</evidence>
<dbReference type="PRINTS" id="PR00237">
    <property type="entry name" value="GPCRRHODOPSN"/>
</dbReference>
<keyword evidence="3 9" id="KW-1133">Transmembrane helix</keyword>
<feature type="transmembrane region" description="Helical" evidence="9">
    <location>
        <begin position="175"/>
        <end position="192"/>
    </location>
</feature>
<evidence type="ECO:0000256" key="6">
    <source>
        <dbReference type="ARBA" id="ARBA00023170"/>
    </source>
</evidence>
<gene>
    <name evidence="10" type="ORF">G0U57_010624</name>
</gene>
<dbReference type="PANTHER" id="PTHR24225:SF24">
    <property type="entry name" value="G-PROTEIN COUPLED RECEPTORS FAMILY 1 PROFILE DOMAIN-CONTAINING PROTEIN"/>
    <property type="match status" value="1"/>
</dbReference>
<protein>
    <submittedName>
        <fullName evidence="10">Complement C5a receptor 1</fullName>
    </submittedName>
</protein>
<evidence type="ECO:0000256" key="4">
    <source>
        <dbReference type="ARBA" id="ARBA00023040"/>
    </source>
</evidence>
<feature type="transmembrane region" description="Helical" evidence="9">
    <location>
        <begin position="52"/>
        <end position="74"/>
    </location>
</feature>
<evidence type="ECO:0000256" key="2">
    <source>
        <dbReference type="ARBA" id="ARBA00022692"/>
    </source>
</evidence>
<dbReference type="Proteomes" id="UP000765507">
    <property type="component" value="Unassembled WGS sequence"/>
</dbReference>
<keyword evidence="11" id="KW-1185">Reference proteome</keyword>
<keyword evidence="4" id="KW-0297">G-protein coupled receptor</keyword>
<keyword evidence="6 10" id="KW-0675">Receptor</keyword>
<evidence type="ECO:0000256" key="8">
    <source>
        <dbReference type="SAM" id="MobiDB-lite"/>
    </source>
</evidence>
<comment type="caution">
    <text evidence="10">The sequence shown here is derived from an EMBL/GenBank/DDBJ whole genome shotgun (WGS) entry which is preliminary data.</text>
</comment>
<evidence type="ECO:0000256" key="9">
    <source>
        <dbReference type="SAM" id="Phobius"/>
    </source>
</evidence>
<keyword evidence="7" id="KW-0807">Transducer</keyword>